<feature type="binding site" evidence="19">
    <location>
        <position position="70"/>
    </location>
    <ligand>
        <name>Ca(2+)</name>
        <dbReference type="ChEBI" id="CHEBI:29108"/>
        <label>1</label>
    </ligand>
</feature>
<keyword evidence="6 22" id="KW-0964">Secreted</keyword>
<keyword evidence="15" id="KW-0325">Glycoprotein</keyword>
<dbReference type="CDD" id="cd00693">
    <property type="entry name" value="secretory_peroxidase"/>
    <property type="match status" value="1"/>
</dbReference>
<evidence type="ECO:0000256" key="3">
    <source>
        <dbReference type="ARBA" id="ARBA00004613"/>
    </source>
</evidence>
<feature type="binding site" evidence="19">
    <location>
        <position position="83"/>
    </location>
    <ligand>
        <name>Ca(2+)</name>
        <dbReference type="ChEBI" id="CHEBI:29108"/>
        <label>1</label>
    </ligand>
</feature>
<dbReference type="EMBL" id="RWGY01000007">
    <property type="protein sequence ID" value="TVU40205.1"/>
    <property type="molecule type" value="Genomic_DNA"/>
</dbReference>
<comment type="similarity">
    <text evidence="22">Belongs to the peroxidase family. Classical plant (class III) peroxidase subfamily.</text>
</comment>
<feature type="binding site" evidence="19">
    <location>
        <position position="188"/>
    </location>
    <ligand>
        <name>Ca(2+)</name>
        <dbReference type="ChEBI" id="CHEBI:29108"/>
        <label>2</label>
    </ligand>
</feature>
<evidence type="ECO:0000313" key="24">
    <source>
        <dbReference type="EMBL" id="TVU40205.1"/>
    </source>
</evidence>
<evidence type="ECO:0000256" key="20">
    <source>
        <dbReference type="PIRSR" id="PIRSR600823-4"/>
    </source>
</evidence>
<comment type="similarity">
    <text evidence="4">Belongs to the peroxidase family. Ascorbate peroxidase subfamily.</text>
</comment>
<dbReference type="InterPro" id="IPR010255">
    <property type="entry name" value="Haem_peroxidase_sf"/>
</dbReference>
<dbReference type="PROSITE" id="PS00435">
    <property type="entry name" value="PEROXIDASE_1"/>
    <property type="match status" value="1"/>
</dbReference>
<dbReference type="GO" id="GO:0005576">
    <property type="term" value="C:extracellular region"/>
    <property type="evidence" value="ECO:0007669"/>
    <property type="project" value="UniProtKB-SubCell"/>
</dbReference>
<feature type="disulfide bond" evidence="21">
    <location>
        <begin position="31"/>
        <end position="109"/>
    </location>
</feature>
<feature type="binding site" evidence="19">
    <location>
        <position position="63"/>
    </location>
    <ligand>
        <name>Ca(2+)</name>
        <dbReference type="ChEBI" id="CHEBI:29108"/>
        <label>1</label>
    </ligand>
</feature>
<dbReference type="AlphaFoldDB" id="A0A5J9VX59"/>
<keyword evidence="9 19" id="KW-0479">Metal-binding</keyword>
<dbReference type="FunFam" id="1.10.520.10:FF:000006">
    <property type="entry name" value="Peroxidase"/>
    <property type="match status" value="1"/>
</dbReference>
<feature type="active site" description="Proton acceptor" evidence="17">
    <location>
        <position position="62"/>
    </location>
</feature>
<evidence type="ECO:0000313" key="25">
    <source>
        <dbReference type="Proteomes" id="UP000324897"/>
    </source>
</evidence>
<evidence type="ECO:0000256" key="14">
    <source>
        <dbReference type="ARBA" id="ARBA00023157"/>
    </source>
</evidence>
<evidence type="ECO:0000256" key="18">
    <source>
        <dbReference type="PIRSR" id="PIRSR600823-2"/>
    </source>
</evidence>
<evidence type="ECO:0000256" key="1">
    <source>
        <dbReference type="ARBA" id="ARBA00000189"/>
    </source>
</evidence>
<feature type="chain" id="PRO_5023970719" description="Peroxidase" evidence="22">
    <location>
        <begin position="21"/>
        <end position="321"/>
    </location>
</feature>
<dbReference type="EC" id="1.11.1.7" evidence="5 22"/>
<dbReference type="SUPFAM" id="SSF48113">
    <property type="entry name" value="Heme-dependent peroxidases"/>
    <property type="match status" value="1"/>
</dbReference>
<evidence type="ECO:0000256" key="4">
    <source>
        <dbReference type="ARBA" id="ARBA00006873"/>
    </source>
</evidence>
<evidence type="ECO:0000256" key="22">
    <source>
        <dbReference type="RuleBase" id="RU362060"/>
    </source>
</evidence>
<dbReference type="FunFam" id="1.10.420.10:FF:000008">
    <property type="entry name" value="Peroxidase"/>
    <property type="match status" value="1"/>
</dbReference>
<name>A0A5J9VX59_9POAL</name>
<dbReference type="GO" id="GO:0042744">
    <property type="term" value="P:hydrogen peroxide catabolic process"/>
    <property type="evidence" value="ECO:0007669"/>
    <property type="project" value="UniProtKB-KW"/>
</dbReference>
<dbReference type="GO" id="GO:0046872">
    <property type="term" value="F:metal ion binding"/>
    <property type="evidence" value="ECO:0007669"/>
    <property type="project" value="UniProtKB-UniRule"/>
</dbReference>
<keyword evidence="11 19" id="KW-0106">Calcium</keyword>
<comment type="subcellular location">
    <subcellularLocation>
        <location evidence="3 22">Secreted</location>
    </subcellularLocation>
</comment>
<evidence type="ECO:0000256" key="8">
    <source>
        <dbReference type="ARBA" id="ARBA00022617"/>
    </source>
</evidence>
<evidence type="ECO:0000256" key="13">
    <source>
        <dbReference type="ARBA" id="ARBA00023004"/>
    </source>
</evidence>
<evidence type="ECO:0000256" key="7">
    <source>
        <dbReference type="ARBA" id="ARBA00022559"/>
    </source>
</evidence>
<keyword evidence="25" id="KW-1185">Reference proteome</keyword>
<keyword evidence="16 22" id="KW-0376">Hydrogen peroxide</keyword>
<evidence type="ECO:0000256" key="5">
    <source>
        <dbReference type="ARBA" id="ARBA00012313"/>
    </source>
</evidence>
<evidence type="ECO:0000256" key="10">
    <source>
        <dbReference type="ARBA" id="ARBA00022729"/>
    </source>
</evidence>
<dbReference type="Gramene" id="TVU40205">
    <property type="protein sequence ID" value="TVU40205"/>
    <property type="gene ID" value="EJB05_13656"/>
</dbReference>
<comment type="catalytic activity">
    <reaction evidence="1 22">
        <text>2 a phenolic donor + H2O2 = 2 a phenolic radical donor + 2 H2O</text>
        <dbReference type="Rhea" id="RHEA:56136"/>
        <dbReference type="ChEBI" id="CHEBI:15377"/>
        <dbReference type="ChEBI" id="CHEBI:16240"/>
        <dbReference type="ChEBI" id="CHEBI:139520"/>
        <dbReference type="ChEBI" id="CHEBI:139521"/>
        <dbReference type="EC" id="1.11.1.7"/>
    </reaction>
</comment>
<keyword evidence="13 19" id="KW-0408">Iron</keyword>
<evidence type="ECO:0000256" key="19">
    <source>
        <dbReference type="PIRSR" id="PIRSR600823-3"/>
    </source>
</evidence>
<evidence type="ECO:0000256" key="2">
    <source>
        <dbReference type="ARBA" id="ARBA00002322"/>
    </source>
</evidence>
<keyword evidence="12 22" id="KW-0560">Oxidoreductase</keyword>
<feature type="disulfide bond" evidence="21">
    <location>
        <begin position="64"/>
        <end position="69"/>
    </location>
</feature>
<comment type="cofactor">
    <cofactor evidence="19 22">
        <name>heme b</name>
        <dbReference type="ChEBI" id="CHEBI:60344"/>
    </cofactor>
    <text evidence="19 22">Binds 1 heme b (iron(II)-protoporphyrin IX) group per subunit.</text>
</comment>
<keyword evidence="10 22" id="KW-0732">Signal</keyword>
<keyword evidence="7 22" id="KW-0575">Peroxidase</keyword>
<dbReference type="PRINTS" id="PR00461">
    <property type="entry name" value="PLPEROXIDASE"/>
</dbReference>
<dbReference type="Gene3D" id="1.10.420.10">
    <property type="entry name" value="Peroxidase, domain 2"/>
    <property type="match status" value="1"/>
</dbReference>
<reference evidence="24 25" key="1">
    <citation type="journal article" date="2019" name="Sci. Rep.">
        <title>A high-quality genome of Eragrostis curvula grass provides insights into Poaceae evolution and supports new strategies to enhance forage quality.</title>
        <authorList>
            <person name="Carballo J."/>
            <person name="Santos B.A.C.M."/>
            <person name="Zappacosta D."/>
            <person name="Garbus I."/>
            <person name="Selva J.P."/>
            <person name="Gallo C.A."/>
            <person name="Diaz A."/>
            <person name="Albertini E."/>
            <person name="Caccamo M."/>
            <person name="Echenique V."/>
        </authorList>
    </citation>
    <scope>NUCLEOTIDE SEQUENCE [LARGE SCALE GENOMIC DNA]</scope>
    <source>
        <strain evidence="25">cv. Victoria</strain>
        <tissue evidence="24">Leaf</tissue>
    </source>
</reference>
<dbReference type="PANTHER" id="PTHR31517:SF84">
    <property type="entry name" value="PEROXIDASE"/>
    <property type="match status" value="1"/>
</dbReference>
<dbReference type="Gene3D" id="1.10.520.10">
    <property type="match status" value="1"/>
</dbReference>
<feature type="domain" description="Plant heme peroxidase family profile" evidence="23">
    <location>
        <begin position="21"/>
        <end position="320"/>
    </location>
</feature>
<feature type="non-terminal residue" evidence="24">
    <location>
        <position position="1"/>
    </location>
</feature>
<dbReference type="PROSITE" id="PS50873">
    <property type="entry name" value="PEROXIDASE_4"/>
    <property type="match status" value="1"/>
</dbReference>
<feature type="signal peptide" evidence="22">
    <location>
        <begin position="1"/>
        <end position="20"/>
    </location>
</feature>
<dbReference type="OrthoDB" id="650024at2759"/>
<feature type="binding site" evidence="18">
    <location>
        <position position="157"/>
    </location>
    <ligand>
        <name>substrate</name>
    </ligand>
</feature>
<comment type="function">
    <text evidence="2">Removal of H(2)O(2), oxidation of toxic reductants, biosynthesis and degradation of lignin, suberization, auxin catabolism, response to environmental stresses such as wounding, pathogen attack and oxidative stress. These functions might be dependent on each isozyme/isoform in each plant tissue.</text>
</comment>
<organism evidence="24 25">
    <name type="scientific">Eragrostis curvula</name>
    <name type="common">weeping love grass</name>
    <dbReference type="NCBI Taxonomy" id="38414"/>
    <lineage>
        <taxon>Eukaryota</taxon>
        <taxon>Viridiplantae</taxon>
        <taxon>Streptophyta</taxon>
        <taxon>Embryophyta</taxon>
        <taxon>Tracheophyta</taxon>
        <taxon>Spermatophyta</taxon>
        <taxon>Magnoliopsida</taxon>
        <taxon>Liliopsida</taxon>
        <taxon>Poales</taxon>
        <taxon>Poaceae</taxon>
        <taxon>PACMAD clade</taxon>
        <taxon>Chloridoideae</taxon>
        <taxon>Eragrostideae</taxon>
        <taxon>Eragrostidinae</taxon>
        <taxon>Eragrostis</taxon>
    </lineage>
</organism>
<dbReference type="GO" id="GO:0020037">
    <property type="term" value="F:heme binding"/>
    <property type="evidence" value="ECO:0007669"/>
    <property type="project" value="UniProtKB-UniRule"/>
</dbReference>
<keyword evidence="8 22" id="KW-0349">Heme</keyword>
<feature type="site" description="Transition state stabilizer" evidence="20">
    <location>
        <position position="58"/>
    </location>
</feature>
<dbReference type="GO" id="GO:0140825">
    <property type="term" value="F:lactoperoxidase activity"/>
    <property type="evidence" value="ECO:0007669"/>
    <property type="project" value="UniProtKB-EC"/>
</dbReference>
<feature type="binding site" evidence="19">
    <location>
        <position position="72"/>
    </location>
    <ligand>
        <name>Ca(2+)</name>
        <dbReference type="ChEBI" id="CHEBI:29108"/>
        <label>1</label>
    </ligand>
</feature>
<evidence type="ECO:0000256" key="17">
    <source>
        <dbReference type="PIRSR" id="PIRSR600823-1"/>
    </source>
</evidence>
<dbReference type="InterPro" id="IPR000823">
    <property type="entry name" value="Peroxidase_pln"/>
</dbReference>
<feature type="disulfide bond" evidence="21">
    <location>
        <begin position="115"/>
        <end position="316"/>
    </location>
</feature>
<keyword evidence="14 21" id="KW-1015">Disulfide bond</keyword>
<evidence type="ECO:0000256" key="9">
    <source>
        <dbReference type="ARBA" id="ARBA00022723"/>
    </source>
</evidence>
<evidence type="ECO:0000256" key="15">
    <source>
        <dbReference type="ARBA" id="ARBA00023180"/>
    </source>
</evidence>
<feature type="binding site" description="axial binding residue" evidence="19">
    <location>
        <position position="187"/>
    </location>
    <ligand>
        <name>heme b</name>
        <dbReference type="ChEBI" id="CHEBI:60344"/>
    </ligand>
    <ligandPart>
        <name>Fe</name>
        <dbReference type="ChEBI" id="CHEBI:18248"/>
    </ligandPart>
</feature>
<comment type="caution">
    <text evidence="24">The sequence shown here is derived from an EMBL/GenBank/DDBJ whole genome shotgun (WGS) entry which is preliminary data.</text>
</comment>
<feature type="binding site" evidence="19">
    <location>
        <position position="68"/>
    </location>
    <ligand>
        <name>Ca(2+)</name>
        <dbReference type="ChEBI" id="CHEBI:29108"/>
        <label>1</label>
    </ligand>
</feature>
<dbReference type="InterPro" id="IPR019793">
    <property type="entry name" value="Peroxidases_heam-ligand_BS"/>
</dbReference>
<gene>
    <name evidence="24" type="ORF">EJB05_13656</name>
</gene>
<evidence type="ECO:0000256" key="11">
    <source>
        <dbReference type="ARBA" id="ARBA00022837"/>
    </source>
</evidence>
<accession>A0A5J9VX59</accession>
<dbReference type="PRINTS" id="PR00458">
    <property type="entry name" value="PEROXIDASE"/>
</dbReference>
<dbReference type="Pfam" id="PF00141">
    <property type="entry name" value="peroxidase"/>
    <property type="match status" value="1"/>
</dbReference>
<sequence>MASSLLVVLLVASAASLAQAQLQYDFYNATCPGVEALVRAELNASFTADVTLPAALLRLHFHDCFVRGCDASIMLQSHNKTSEQDADPNSTVRGYATIEAIKAKVEATCPLVVSCADIMAMAARDAVFFSQGPDYQVETGRRDGNVSILEEALQFLPPADGNVSVLTKYFAVQNLTMKDMVVLSGAHTLGIAHCPSFETRLYNFTGAGDQDPSLDPAYAKGLASVCAPGDVASVEPLDAVSPKTFDTGYYQSVYNHQALLTSDQALLDDSLTGAYVERMTNATYLQTFFADFAVAMINMGRAGVRTGTDGEIRATCGIYID</sequence>
<evidence type="ECO:0000256" key="6">
    <source>
        <dbReference type="ARBA" id="ARBA00022525"/>
    </source>
</evidence>
<evidence type="ECO:0000256" key="21">
    <source>
        <dbReference type="PIRSR" id="PIRSR600823-5"/>
    </source>
</evidence>
<dbReference type="InterPro" id="IPR033905">
    <property type="entry name" value="Secretory_peroxidase"/>
</dbReference>
<comment type="cofactor">
    <cofactor evidence="19 22">
        <name>Ca(2+)</name>
        <dbReference type="ChEBI" id="CHEBI:29108"/>
    </cofactor>
    <text evidence="19 22">Binds 2 calcium ions per subunit.</text>
</comment>
<evidence type="ECO:0000256" key="16">
    <source>
        <dbReference type="ARBA" id="ARBA00023324"/>
    </source>
</evidence>
<protein>
    <recommendedName>
        <fullName evidence="5 22">Peroxidase</fullName>
        <ecNumber evidence="5 22">1.11.1.7</ecNumber>
    </recommendedName>
</protein>
<feature type="binding site" evidence="19">
    <location>
        <position position="238"/>
    </location>
    <ligand>
        <name>Ca(2+)</name>
        <dbReference type="ChEBI" id="CHEBI:29108"/>
        <label>2</label>
    </ligand>
</feature>
<proteinExistence type="inferred from homology"/>
<dbReference type="PANTHER" id="PTHR31517">
    <property type="match status" value="1"/>
</dbReference>
<dbReference type="Proteomes" id="UP000324897">
    <property type="component" value="Chromosome 4"/>
</dbReference>
<feature type="binding site" evidence="19">
    <location>
        <position position="66"/>
    </location>
    <ligand>
        <name>Ca(2+)</name>
        <dbReference type="ChEBI" id="CHEBI:29108"/>
        <label>1</label>
    </ligand>
</feature>
<feature type="disulfide bond" evidence="21">
    <location>
        <begin position="194"/>
        <end position="226"/>
    </location>
</feature>
<evidence type="ECO:0000256" key="12">
    <source>
        <dbReference type="ARBA" id="ARBA00023002"/>
    </source>
</evidence>
<dbReference type="GO" id="GO:0006979">
    <property type="term" value="P:response to oxidative stress"/>
    <property type="evidence" value="ECO:0007669"/>
    <property type="project" value="UniProtKB-UniRule"/>
</dbReference>
<evidence type="ECO:0000259" key="23">
    <source>
        <dbReference type="PROSITE" id="PS50873"/>
    </source>
</evidence>
<feature type="binding site" evidence="19">
    <location>
        <position position="246"/>
    </location>
    <ligand>
        <name>Ca(2+)</name>
        <dbReference type="ChEBI" id="CHEBI:29108"/>
        <label>2</label>
    </ligand>
</feature>
<dbReference type="InterPro" id="IPR002016">
    <property type="entry name" value="Haem_peroxidase"/>
</dbReference>